<keyword evidence="3" id="KW-1185">Reference proteome</keyword>
<evidence type="ECO:0000259" key="1">
    <source>
        <dbReference type="PROSITE" id="PS51186"/>
    </source>
</evidence>
<protein>
    <submittedName>
        <fullName evidence="2">Acetyltransferase (GNAT) domain-containing protein</fullName>
    </submittedName>
</protein>
<dbReference type="OrthoDB" id="1096234at2"/>
<evidence type="ECO:0000313" key="3">
    <source>
        <dbReference type="Proteomes" id="UP000199060"/>
    </source>
</evidence>
<dbReference type="EMBL" id="FNAC01000003">
    <property type="protein sequence ID" value="SDC64874.1"/>
    <property type="molecule type" value="Genomic_DNA"/>
</dbReference>
<dbReference type="PROSITE" id="PS51186">
    <property type="entry name" value="GNAT"/>
    <property type="match status" value="1"/>
</dbReference>
<evidence type="ECO:0000313" key="2">
    <source>
        <dbReference type="EMBL" id="SDC64874.1"/>
    </source>
</evidence>
<organism evidence="2 3">
    <name type="scientific">Algoriphagus faecimaris</name>
    <dbReference type="NCBI Taxonomy" id="686796"/>
    <lineage>
        <taxon>Bacteria</taxon>
        <taxon>Pseudomonadati</taxon>
        <taxon>Bacteroidota</taxon>
        <taxon>Cytophagia</taxon>
        <taxon>Cytophagales</taxon>
        <taxon>Cyclobacteriaceae</taxon>
        <taxon>Algoriphagus</taxon>
    </lineage>
</organism>
<sequence>MNVLKYQNLFNLTELWKIGGLLSGKFISENGVFASFGTEGDWPNKVWIKGSLNSQKLLTVPSLLKRKPFSLAIWEDENKDDLLGEFGFHPSSELVGMSCDLASFSFRSDSPIKLQLAKTPEQTSIWSWGFFEAFGYEIPPITVLALGEKVSFFTASFEGSPIGTSMIFKDSRSISGIYSIGVIPSFRGKGLANHLFEATLAQLKKDGASRAVLQASTMGMGLYLKYGFQSDFKIRFYKN</sequence>
<reference evidence="3" key="1">
    <citation type="submission" date="2016-10" db="EMBL/GenBank/DDBJ databases">
        <authorList>
            <person name="Varghese N."/>
            <person name="Submissions S."/>
        </authorList>
    </citation>
    <scope>NUCLEOTIDE SEQUENCE [LARGE SCALE GENOMIC DNA]</scope>
    <source>
        <strain evidence="3">DSM 23095</strain>
    </source>
</reference>
<feature type="domain" description="N-acetyltransferase" evidence="1">
    <location>
        <begin position="112"/>
        <end position="239"/>
    </location>
</feature>
<dbReference type="AlphaFoldDB" id="A0A1G6NBU0"/>
<dbReference type="SUPFAM" id="SSF55729">
    <property type="entry name" value="Acyl-CoA N-acyltransferases (Nat)"/>
    <property type="match status" value="1"/>
</dbReference>
<accession>A0A1G6NBU0</accession>
<dbReference type="RefSeq" id="WP_087939550.1">
    <property type="nucleotide sequence ID" value="NZ_FNAC01000003.1"/>
</dbReference>
<name>A0A1G6NBU0_9BACT</name>
<gene>
    <name evidence="2" type="ORF">SAMN04488104_100349</name>
</gene>
<keyword evidence="2" id="KW-0808">Transferase</keyword>
<dbReference type="STRING" id="686796.SAMN04488104_100349"/>
<dbReference type="InterPro" id="IPR016181">
    <property type="entry name" value="Acyl_CoA_acyltransferase"/>
</dbReference>
<proteinExistence type="predicted"/>
<dbReference type="Pfam" id="PF00583">
    <property type="entry name" value="Acetyltransf_1"/>
    <property type="match status" value="1"/>
</dbReference>
<dbReference type="Gene3D" id="3.40.630.30">
    <property type="match status" value="1"/>
</dbReference>
<dbReference type="CDD" id="cd04301">
    <property type="entry name" value="NAT_SF"/>
    <property type="match status" value="1"/>
</dbReference>
<dbReference type="Proteomes" id="UP000199060">
    <property type="component" value="Unassembled WGS sequence"/>
</dbReference>
<dbReference type="InterPro" id="IPR000182">
    <property type="entry name" value="GNAT_dom"/>
</dbReference>
<dbReference type="GO" id="GO:0016747">
    <property type="term" value="F:acyltransferase activity, transferring groups other than amino-acyl groups"/>
    <property type="evidence" value="ECO:0007669"/>
    <property type="project" value="InterPro"/>
</dbReference>